<reference evidence="3 4" key="2">
    <citation type="submission" date="2024-07" db="EMBL/GenBank/DDBJ databases">
        <authorList>
            <person name="Akdeniz Z."/>
        </authorList>
    </citation>
    <scope>NUCLEOTIDE SEQUENCE [LARGE SCALE GENOMIC DNA]</scope>
</reference>
<evidence type="ECO:0000256" key="1">
    <source>
        <dbReference type="SAM" id="Coils"/>
    </source>
</evidence>
<name>A0AA86TXR4_9EUKA</name>
<proteinExistence type="predicted"/>
<evidence type="ECO:0000313" key="4">
    <source>
        <dbReference type="Proteomes" id="UP001642409"/>
    </source>
</evidence>
<comment type="caution">
    <text evidence="2">The sequence shown here is derived from an EMBL/GenBank/DDBJ whole genome shotgun (WGS) entry which is preliminary data.</text>
</comment>
<dbReference type="Proteomes" id="UP001642409">
    <property type="component" value="Unassembled WGS sequence"/>
</dbReference>
<feature type="coiled-coil region" evidence="1">
    <location>
        <begin position="90"/>
        <end position="144"/>
    </location>
</feature>
<organism evidence="2">
    <name type="scientific">Hexamita inflata</name>
    <dbReference type="NCBI Taxonomy" id="28002"/>
    <lineage>
        <taxon>Eukaryota</taxon>
        <taxon>Metamonada</taxon>
        <taxon>Diplomonadida</taxon>
        <taxon>Hexamitidae</taxon>
        <taxon>Hexamitinae</taxon>
        <taxon>Hexamita</taxon>
    </lineage>
</organism>
<dbReference type="EMBL" id="CATOUU010000324">
    <property type="protein sequence ID" value="CAI9924823.1"/>
    <property type="molecule type" value="Genomic_DNA"/>
</dbReference>
<keyword evidence="4" id="KW-1185">Reference proteome</keyword>
<reference evidence="2" key="1">
    <citation type="submission" date="2023-06" db="EMBL/GenBank/DDBJ databases">
        <authorList>
            <person name="Kurt Z."/>
        </authorList>
    </citation>
    <scope>NUCLEOTIDE SEQUENCE</scope>
</reference>
<accession>A0AA86TXR4</accession>
<sequence length="155" mass="18214">MLNRSKMRQSIKTSEKLFKNQESDIPDVQSELKNGKKPSDITQGVINCAFLQQYAQSINQEDYMLKLVSETFGQFVSKQSEMFHSCTRTLSHIERDIADLYKKFEKVKAEQKEICEHFDRCFQIEEIQIQSIKQKEELAQVQIELKELFDAVLQK</sequence>
<dbReference type="AlphaFoldDB" id="A0AA86TXR4"/>
<evidence type="ECO:0000313" key="2">
    <source>
        <dbReference type="EMBL" id="CAI9924823.1"/>
    </source>
</evidence>
<evidence type="ECO:0000313" key="3">
    <source>
        <dbReference type="EMBL" id="CAL6099539.1"/>
    </source>
</evidence>
<keyword evidence="1" id="KW-0175">Coiled coil</keyword>
<dbReference type="EMBL" id="CAXDID020000521">
    <property type="protein sequence ID" value="CAL6099539.1"/>
    <property type="molecule type" value="Genomic_DNA"/>
</dbReference>
<protein>
    <submittedName>
        <fullName evidence="3">Hypothetical_protein</fullName>
    </submittedName>
</protein>
<gene>
    <name evidence="2" type="ORF">HINF_LOCUS12468</name>
    <name evidence="3" type="ORF">HINF_LOCUS70129</name>
</gene>